<protein>
    <submittedName>
        <fullName evidence="1">Uncharacterized protein</fullName>
    </submittedName>
</protein>
<name>A0A8J4PK61_9MYCE</name>
<accession>A0A8J4PK61</accession>
<proteinExistence type="predicted"/>
<evidence type="ECO:0000313" key="2">
    <source>
        <dbReference type="Proteomes" id="UP000695562"/>
    </source>
</evidence>
<gene>
    <name evidence="1" type="ORF">CYY_009353</name>
</gene>
<dbReference type="EMBL" id="AJWJ01000687">
    <property type="protein sequence ID" value="KAF2069325.1"/>
    <property type="molecule type" value="Genomic_DNA"/>
</dbReference>
<keyword evidence="2" id="KW-1185">Reference proteome</keyword>
<evidence type="ECO:0000313" key="1">
    <source>
        <dbReference type="EMBL" id="KAF2069325.1"/>
    </source>
</evidence>
<sequence>MFIFLSLKKIGHFLDQDIQFFSHISTQKLSIINQLISFLPPFLLKFSQLQNMFMNPHRPDCDFKLFVNGVSHLNNKLNGLGQGAIDILIKSFIFIGPEIINPLISLAKEDTTDSDLTKIIEILFHMKYNSELSDDQIQTYINYTNHLLDRNIDGYEDKLSTVLVVLSGEHLKQFNNDEIQNIINQSKQLINQSMSDYEISSIISTITKYQYHNQIQNIINFTLQLFNQKMNGKDISKIITTISNLITKYQFSNEQIQSIINHTKQLSNGNNHIINLEELLSIISTLSNLITKYQLNNDQIQNIVNYTKQLISPVAQFFKNGYTIAVSLVILKLSKGITKFKFNFDQIQYIINYSKEFIDKRENISLHFNIIFLIIKYPLNFDQIQNILNYTKQLTDPPSGLIISTLSEQITKYQFNNDQIQTVINYTKQLIHFETMTENHISSLISTLSKQISDNQLNNDQIQVIINNTKKLRHSCLQLECSTLPSLLSKQMLEYQFNNDKNGIIIKYTTQFINENMKDSYEFLLIKSTLLKQMTEYKFDNDQIQNFINLTKQLINQNMDIYEISSIISTLSEQQTLYQLKNDQIQNIIDYTNQLNNQIMIGNQKPKIIQALSYQIGNHGYNQCQIKNIIDNTKQLINEKISGVDISSIISTISDLITKNQLNNDQIQNIINHTNQLINGNNQNMEELLSIISNLSKLIIELNFNNDQFQISINHTKQLINEGMSGYEISSNTLNLSREMHEYRFHNDQIQNIINYTKQLIHQNMDVQEICGTFRTLSYQIFRFQLNNDQIQNIINVAKQVINQNTNDKLIIRMKLSQIISLITELSIQIFQDQFHFKESSKNDIVLNFCFHLDFLSSFVYISSLYNNNPLAFEQSYISFLSFYLTRDSVTFLNLLEMMITCNSELRNYVVAKMTEENWKWGDFDTQTLCLKNYPELQSIKDFPPTINDRITIPDLKKEDLNVQSCDFDILCRQFSFHPKLFKKSVFVSFKKIQNYLNDQHDFQFLIFQSLFPYDDDQLELVCGIIGKLHHLNQEYFCCNHHISNNIQRLYYYDFKFKNIGGVNNNFLQLLDSHLSDIDNNSKPEWMKTVLLNTFNPKIKFNGNI</sequence>
<dbReference type="AlphaFoldDB" id="A0A8J4PK61"/>
<reference evidence="1" key="1">
    <citation type="submission" date="2020-01" db="EMBL/GenBank/DDBJ databases">
        <title>Development of genomics and gene disruption for Polysphondylium violaceum indicates a role for the polyketide synthase stlB in stalk morphogenesis.</title>
        <authorList>
            <person name="Narita B."/>
            <person name="Kawabe Y."/>
            <person name="Kin K."/>
            <person name="Saito T."/>
            <person name="Gibbs R."/>
            <person name="Kuspa A."/>
            <person name="Muzny D."/>
            <person name="Queller D."/>
            <person name="Richards S."/>
            <person name="Strassman J."/>
            <person name="Sucgang R."/>
            <person name="Worley K."/>
            <person name="Schaap P."/>
        </authorList>
    </citation>
    <scope>NUCLEOTIDE SEQUENCE</scope>
    <source>
        <strain evidence="1">QSvi11</strain>
    </source>
</reference>
<comment type="caution">
    <text evidence="1">The sequence shown here is derived from an EMBL/GenBank/DDBJ whole genome shotgun (WGS) entry which is preliminary data.</text>
</comment>
<organism evidence="1 2">
    <name type="scientific">Polysphondylium violaceum</name>
    <dbReference type="NCBI Taxonomy" id="133409"/>
    <lineage>
        <taxon>Eukaryota</taxon>
        <taxon>Amoebozoa</taxon>
        <taxon>Evosea</taxon>
        <taxon>Eumycetozoa</taxon>
        <taxon>Dictyostelia</taxon>
        <taxon>Dictyosteliales</taxon>
        <taxon>Dictyosteliaceae</taxon>
        <taxon>Polysphondylium</taxon>
    </lineage>
</organism>
<dbReference type="Proteomes" id="UP000695562">
    <property type="component" value="Unassembled WGS sequence"/>
</dbReference>